<name>A0A409XKV1_PSICY</name>
<keyword evidence="3" id="KW-1185">Reference proteome</keyword>
<dbReference type="Proteomes" id="UP000283269">
    <property type="component" value="Unassembled WGS sequence"/>
</dbReference>
<accession>A0A409XKV1</accession>
<organism evidence="2 3">
    <name type="scientific">Psilocybe cyanescens</name>
    <dbReference type="NCBI Taxonomy" id="93625"/>
    <lineage>
        <taxon>Eukaryota</taxon>
        <taxon>Fungi</taxon>
        <taxon>Dikarya</taxon>
        <taxon>Basidiomycota</taxon>
        <taxon>Agaricomycotina</taxon>
        <taxon>Agaricomycetes</taxon>
        <taxon>Agaricomycetidae</taxon>
        <taxon>Agaricales</taxon>
        <taxon>Agaricineae</taxon>
        <taxon>Strophariaceae</taxon>
        <taxon>Psilocybe</taxon>
    </lineage>
</organism>
<sequence length="164" mass="18127">MPTLFAAILLLFPYMATFSAATELLPAVQAGAEQRSASVRGLLDLGQRQGFCPPPRYTCESNYCCPDCMHSLIKLIDGGCCSPNTYCVLASNGKIGCCPDGKVLHPFKVAWMRLNTVRIDRYYNDSDSWNNAITYHRTSPYSLSSPSIQVTFLFLFSISSSFLV</sequence>
<evidence type="ECO:0000256" key="1">
    <source>
        <dbReference type="SAM" id="SignalP"/>
    </source>
</evidence>
<dbReference type="OrthoDB" id="5358959at2759"/>
<reference evidence="2 3" key="1">
    <citation type="journal article" date="2018" name="Evol. Lett.">
        <title>Horizontal gene cluster transfer increased hallucinogenic mushroom diversity.</title>
        <authorList>
            <person name="Reynolds H.T."/>
            <person name="Vijayakumar V."/>
            <person name="Gluck-Thaler E."/>
            <person name="Korotkin H.B."/>
            <person name="Matheny P.B."/>
            <person name="Slot J.C."/>
        </authorList>
    </citation>
    <scope>NUCLEOTIDE SEQUENCE [LARGE SCALE GENOMIC DNA]</scope>
    <source>
        <strain evidence="2 3">2631</strain>
    </source>
</reference>
<gene>
    <name evidence="2" type="ORF">CVT25_003909</name>
</gene>
<proteinExistence type="predicted"/>
<dbReference type="EMBL" id="NHYD01001359">
    <property type="protein sequence ID" value="PPQ91392.1"/>
    <property type="molecule type" value="Genomic_DNA"/>
</dbReference>
<dbReference type="AlphaFoldDB" id="A0A409XKV1"/>
<protein>
    <recommendedName>
        <fullName evidence="4">Granulins domain-containing protein</fullName>
    </recommendedName>
</protein>
<dbReference type="STRING" id="93625.A0A409XKV1"/>
<evidence type="ECO:0008006" key="4">
    <source>
        <dbReference type="Google" id="ProtNLM"/>
    </source>
</evidence>
<evidence type="ECO:0000313" key="2">
    <source>
        <dbReference type="EMBL" id="PPQ91392.1"/>
    </source>
</evidence>
<keyword evidence="1" id="KW-0732">Signal</keyword>
<dbReference type="InParanoid" id="A0A409XKV1"/>
<comment type="caution">
    <text evidence="2">The sequence shown here is derived from an EMBL/GenBank/DDBJ whole genome shotgun (WGS) entry which is preliminary data.</text>
</comment>
<feature type="signal peptide" evidence="1">
    <location>
        <begin position="1"/>
        <end position="21"/>
    </location>
</feature>
<evidence type="ECO:0000313" key="3">
    <source>
        <dbReference type="Proteomes" id="UP000283269"/>
    </source>
</evidence>
<feature type="chain" id="PRO_5019507579" description="Granulins domain-containing protein" evidence="1">
    <location>
        <begin position="22"/>
        <end position="164"/>
    </location>
</feature>